<comment type="catalytic activity">
    <reaction evidence="18">
        <text>GTP + H2O = GDP + phosphate + H(+)</text>
        <dbReference type="Rhea" id="RHEA:19669"/>
        <dbReference type="ChEBI" id="CHEBI:15377"/>
        <dbReference type="ChEBI" id="CHEBI:15378"/>
        <dbReference type="ChEBI" id="CHEBI:37565"/>
        <dbReference type="ChEBI" id="CHEBI:43474"/>
        <dbReference type="ChEBI" id="CHEBI:58189"/>
    </reaction>
    <physiologicalReaction direction="left-to-right" evidence="18">
        <dbReference type="Rhea" id="RHEA:19670"/>
    </physiologicalReaction>
</comment>
<evidence type="ECO:0000256" key="15">
    <source>
        <dbReference type="ARBA" id="ARBA00023134"/>
    </source>
</evidence>
<comment type="cofactor">
    <cofactor evidence="1">
        <name>Mg(2+)</name>
        <dbReference type="ChEBI" id="CHEBI:18420"/>
    </cofactor>
</comment>
<dbReference type="GO" id="GO:0003924">
    <property type="term" value="F:GTPase activity"/>
    <property type="evidence" value="ECO:0007669"/>
    <property type="project" value="InterPro"/>
</dbReference>
<dbReference type="InterPro" id="IPR023123">
    <property type="entry name" value="Tubulin_C"/>
</dbReference>
<reference evidence="21 22" key="1">
    <citation type="journal article" date="2019" name="BMC Genomics">
        <title>New insights from Opisthorchis felineus genome: update on genomics of the epidemiologically important liver flukes.</title>
        <authorList>
            <person name="Ershov N.I."/>
            <person name="Mordvinov V.A."/>
            <person name="Prokhortchouk E.B."/>
            <person name="Pakharukova M.Y."/>
            <person name="Gunbin K.V."/>
            <person name="Ustyantsev K."/>
            <person name="Genaev M.A."/>
            <person name="Blinov A.G."/>
            <person name="Mazur A."/>
            <person name="Boulygina E."/>
            <person name="Tsygankova S."/>
            <person name="Khrameeva E."/>
            <person name="Chekanov N."/>
            <person name="Fan G."/>
            <person name="Xiao A."/>
            <person name="Zhang H."/>
            <person name="Xu X."/>
            <person name="Yang H."/>
            <person name="Solovyev V."/>
            <person name="Lee S.M."/>
            <person name="Liu X."/>
            <person name="Afonnikov D.A."/>
            <person name="Skryabin K.G."/>
        </authorList>
    </citation>
    <scope>NUCLEOTIDE SEQUENCE [LARGE SCALE GENOMIC DNA]</scope>
    <source>
        <strain evidence="21">AK-0245</strain>
        <tissue evidence="21">Whole organism</tissue>
    </source>
</reference>
<dbReference type="CDD" id="cd01884">
    <property type="entry name" value="EF_Tu"/>
    <property type="match status" value="1"/>
</dbReference>
<dbReference type="SMART" id="SM00864">
    <property type="entry name" value="Tubulin"/>
    <property type="match status" value="1"/>
</dbReference>
<evidence type="ECO:0000256" key="14">
    <source>
        <dbReference type="ARBA" id="ARBA00022917"/>
    </source>
</evidence>
<dbReference type="SUPFAM" id="SSF52490">
    <property type="entry name" value="Tubulin nucleotide-binding domain-like"/>
    <property type="match status" value="1"/>
</dbReference>
<dbReference type="InterPro" id="IPR004161">
    <property type="entry name" value="EFTu-like_2"/>
</dbReference>
<keyword evidence="12" id="KW-0378">Hydrolase</keyword>
<dbReference type="InterPro" id="IPR004160">
    <property type="entry name" value="Transl_elong_EFTu/EF1A_C"/>
</dbReference>
<dbReference type="FunFam" id="3.30.1330.20:FF:000001">
    <property type="entry name" value="Tubulin alpha chain"/>
    <property type="match status" value="1"/>
</dbReference>
<keyword evidence="9" id="KW-0479">Metal-binding</keyword>
<dbReference type="EMBL" id="SJOL01009723">
    <property type="protein sequence ID" value="TGZ56067.1"/>
    <property type="molecule type" value="Genomic_DNA"/>
</dbReference>
<keyword evidence="22" id="KW-1185">Reference proteome</keyword>
<evidence type="ECO:0000256" key="16">
    <source>
        <dbReference type="ARBA" id="ARBA00023212"/>
    </source>
</evidence>
<dbReference type="InterPro" id="IPR027417">
    <property type="entry name" value="P-loop_NTPase"/>
</dbReference>
<dbReference type="GO" id="GO:0005525">
    <property type="term" value="F:GTP binding"/>
    <property type="evidence" value="ECO:0007669"/>
    <property type="project" value="UniProtKB-KW"/>
</dbReference>
<dbReference type="Gene3D" id="3.40.50.300">
    <property type="entry name" value="P-loop containing nucleotide triphosphate hydrolases"/>
    <property type="match status" value="1"/>
</dbReference>
<dbReference type="FunFam" id="1.10.287.600:FF:000001">
    <property type="entry name" value="Tubulin alpha chain"/>
    <property type="match status" value="1"/>
</dbReference>
<feature type="signal peptide" evidence="19">
    <location>
        <begin position="1"/>
        <end position="21"/>
    </location>
</feature>
<evidence type="ECO:0000256" key="19">
    <source>
        <dbReference type="SAM" id="SignalP"/>
    </source>
</evidence>
<keyword evidence="19" id="KW-0732">Signal</keyword>
<dbReference type="AlphaFoldDB" id="A0A4S2L6J3"/>
<organism evidence="21 22">
    <name type="scientific">Opisthorchis felineus</name>
    <dbReference type="NCBI Taxonomy" id="147828"/>
    <lineage>
        <taxon>Eukaryota</taxon>
        <taxon>Metazoa</taxon>
        <taxon>Spiralia</taxon>
        <taxon>Lophotrochozoa</taxon>
        <taxon>Platyhelminthes</taxon>
        <taxon>Trematoda</taxon>
        <taxon>Digenea</taxon>
        <taxon>Opisthorchiida</taxon>
        <taxon>Opisthorchiata</taxon>
        <taxon>Opisthorchiidae</taxon>
        <taxon>Opisthorchis</taxon>
    </lineage>
</organism>
<dbReference type="SUPFAM" id="SSF50447">
    <property type="entry name" value="Translation proteins"/>
    <property type="match status" value="1"/>
</dbReference>
<dbReference type="PRINTS" id="PR01161">
    <property type="entry name" value="TUBULIN"/>
</dbReference>
<comment type="similarity">
    <text evidence="3">Belongs to the TRAFAC class translation factor GTPase superfamily. Classic translation factor GTPase family. EF-Tu/EF-1A subfamily.</text>
</comment>
<dbReference type="CDD" id="cd02186">
    <property type="entry name" value="alpha_tubulin"/>
    <property type="match status" value="1"/>
</dbReference>
<keyword evidence="14" id="KW-0648">Protein biosynthesis</keyword>
<dbReference type="GO" id="GO:0005200">
    <property type="term" value="F:structural constituent of cytoskeleton"/>
    <property type="evidence" value="ECO:0007669"/>
    <property type="project" value="InterPro"/>
</dbReference>
<dbReference type="InterPro" id="IPR018316">
    <property type="entry name" value="Tubulin/FtsZ_2-layer-sand-dom"/>
</dbReference>
<evidence type="ECO:0000256" key="2">
    <source>
        <dbReference type="ARBA" id="ARBA00004245"/>
    </source>
</evidence>
<dbReference type="STRING" id="147828.A0A4S2L6J3"/>
<dbReference type="NCBIfam" id="NF000766">
    <property type="entry name" value="PRK00049.1"/>
    <property type="match status" value="1"/>
</dbReference>
<dbReference type="CDD" id="cd03706">
    <property type="entry name" value="mtEFTU_III"/>
    <property type="match status" value="1"/>
</dbReference>
<keyword evidence="13" id="KW-0460">Magnesium</keyword>
<dbReference type="CDD" id="cd03697">
    <property type="entry name" value="EFTU_II"/>
    <property type="match status" value="1"/>
</dbReference>
<dbReference type="Gene3D" id="1.10.287.600">
    <property type="entry name" value="Helix hairpin bin"/>
    <property type="match status" value="1"/>
</dbReference>
<dbReference type="PANTHER" id="PTHR11588">
    <property type="entry name" value="TUBULIN"/>
    <property type="match status" value="1"/>
</dbReference>
<proteinExistence type="inferred from homology"/>
<dbReference type="Pfam" id="PF03953">
    <property type="entry name" value="Tubulin_C"/>
    <property type="match status" value="1"/>
</dbReference>
<comment type="caution">
    <text evidence="21">The sequence shown here is derived from an EMBL/GenBank/DDBJ whole genome shotgun (WGS) entry which is preliminary data.</text>
</comment>
<dbReference type="Pfam" id="PF03143">
    <property type="entry name" value="GTP_EFTU_D3"/>
    <property type="match status" value="1"/>
</dbReference>
<evidence type="ECO:0000256" key="1">
    <source>
        <dbReference type="ARBA" id="ARBA00001946"/>
    </source>
</evidence>
<dbReference type="InterPro" id="IPR031157">
    <property type="entry name" value="G_TR_CS"/>
</dbReference>
<comment type="subcellular location">
    <subcellularLocation>
        <location evidence="2">Cytoplasm</location>
        <location evidence="2">Cytoskeleton</location>
    </subcellularLocation>
</comment>
<dbReference type="InterPro" id="IPR033720">
    <property type="entry name" value="EFTU_2"/>
</dbReference>
<name>A0A4S2L6J3_OPIFE</name>
<keyword evidence="8" id="KW-0493">Microtubule</keyword>
<dbReference type="InterPro" id="IPR041709">
    <property type="entry name" value="EF-Tu_GTP-bd"/>
</dbReference>
<dbReference type="SUPFAM" id="SSF52540">
    <property type="entry name" value="P-loop containing nucleoside triphosphate hydrolases"/>
    <property type="match status" value="1"/>
</dbReference>
<dbReference type="InterPro" id="IPR036525">
    <property type="entry name" value="Tubulin/FtsZ_GTPase_sf"/>
</dbReference>
<protein>
    <recommendedName>
        <fullName evidence="20">Tr-type G domain-containing protein</fullName>
    </recommendedName>
</protein>
<dbReference type="InterPro" id="IPR009000">
    <property type="entry name" value="Transl_B-barrel_sf"/>
</dbReference>
<dbReference type="PROSITE" id="PS00301">
    <property type="entry name" value="G_TR_1"/>
    <property type="match status" value="1"/>
</dbReference>
<dbReference type="InterPro" id="IPR003008">
    <property type="entry name" value="Tubulin_FtsZ_GTPase"/>
</dbReference>
<sequence length="874" mass="97291">MCSFSFEPVFTLFSFIIPAALQPLQPLLLNSTPTSQFIRYYAAVPNVAPGAKKAYVRDRPHMNIGTIGHVDHGKTTLTAAITKILSEKKQTIFRSYEEIDAAPEEKKRGITINAAVVDYSTDNRHYAHTDCPGHADYVKNMITGANQMECAILVVAATDGTMPQTREHLLLAKQIGIEKLVVFINKADAADSEMLELVELEVRDTLKQYGFDGDNTPIVTGSALCALEGKDPQVGREKILELLNVIDEVPMPKREKDKPFLLPIEHVFSITGRGTVVTGRIERGTVALQAPVEIIGYNQSLKSTVTGIEMFHQLLSQAEAGDQVGLLLRGVKRDEIRRGQVVCEPKSQSMQNYIQAQVYMLSKKEGGRAKPFLSRYQMQVFSKSWDCPAYIVLPENKEMVMPGEDATIELDFQKKMVLEPGQRFTLRASGTTLGYGVRECVSIHVGQAGVQIGNACWELFCLEHGVQPSGEMHGDLGREYEDAMQTFYSETGGGKYVPRAIFADLEPTVVDEVRRGTYKKLFHPDQLISGKEDAANNYARGHYGVGKQMIELVLDRIRKLVEPCTGLQGFIFTRSFGGGSGSGFTSLLMERMSRDYGKKTKLEFAIYPAPHISTAIVEPYNSVLTTHGTLEHVDATFLLDNQAIYDNCLHNLNVERPTYTNLNRLICQVVSSTTASLRFPGSLNVDLIEFQTNLVPYPRIHFPMVSYAPVISAQKARHEQMTVAQLTSACFEPINQMVKCDPRKGKYMACCLLYRGDVVPKDVNAAIATIKTKRCIQFVDWCPTGFKVGITYQPPTAVPGGDLAKVQRAVCMLSNTTAIAEAWTRLDRKFDLMFAKRAFVHWYVGEGMEEGEFREARVDLGALEKDYKEIACEV</sequence>
<evidence type="ECO:0000256" key="5">
    <source>
        <dbReference type="ARBA" id="ARBA00011245"/>
    </source>
</evidence>
<dbReference type="OrthoDB" id="2067at2759"/>
<dbReference type="GO" id="GO:0046872">
    <property type="term" value="F:metal ion binding"/>
    <property type="evidence" value="ECO:0007669"/>
    <property type="project" value="UniProtKB-KW"/>
</dbReference>
<dbReference type="InterPro" id="IPR000795">
    <property type="entry name" value="T_Tr_GTP-bd_dom"/>
</dbReference>
<dbReference type="InterPro" id="IPR008280">
    <property type="entry name" value="Tub_FtsZ_C"/>
</dbReference>
<dbReference type="Pfam" id="PF00009">
    <property type="entry name" value="GTP_EFTU"/>
    <property type="match status" value="1"/>
</dbReference>
<evidence type="ECO:0000256" key="11">
    <source>
        <dbReference type="ARBA" id="ARBA00022768"/>
    </source>
</evidence>
<dbReference type="PROSITE" id="PS51722">
    <property type="entry name" value="G_TR_2"/>
    <property type="match status" value="1"/>
</dbReference>
<dbReference type="SUPFAM" id="SSF55307">
    <property type="entry name" value="Tubulin C-terminal domain-like"/>
    <property type="match status" value="1"/>
</dbReference>
<evidence type="ECO:0000256" key="7">
    <source>
        <dbReference type="ARBA" id="ARBA00022490"/>
    </source>
</evidence>
<evidence type="ECO:0000256" key="6">
    <source>
        <dbReference type="ARBA" id="ARBA00011747"/>
    </source>
</evidence>
<dbReference type="Gene3D" id="3.40.50.1440">
    <property type="entry name" value="Tubulin/FtsZ, GTPase domain"/>
    <property type="match status" value="1"/>
</dbReference>
<evidence type="ECO:0000256" key="18">
    <source>
        <dbReference type="ARBA" id="ARBA00049117"/>
    </source>
</evidence>
<evidence type="ECO:0000259" key="20">
    <source>
        <dbReference type="PROSITE" id="PS51722"/>
    </source>
</evidence>
<dbReference type="InterPro" id="IPR002452">
    <property type="entry name" value="Alpha_tubulin"/>
</dbReference>
<feature type="domain" description="Tr-type G" evidence="20">
    <location>
        <begin position="59"/>
        <end position="253"/>
    </location>
</feature>
<gene>
    <name evidence="21" type="ORF">CRM22_010225</name>
</gene>
<dbReference type="InterPro" id="IPR004541">
    <property type="entry name" value="Transl_elong_EFTu/EF1A_bac/org"/>
</dbReference>
<accession>A0A4S2L6J3</accession>
<feature type="chain" id="PRO_5020946006" description="Tr-type G domain-containing protein" evidence="19">
    <location>
        <begin position="22"/>
        <end position="874"/>
    </location>
</feature>
<evidence type="ECO:0000256" key="17">
    <source>
        <dbReference type="ARBA" id="ARBA00034296"/>
    </source>
</evidence>
<comment type="similarity">
    <text evidence="4">Belongs to the tubulin family.</text>
</comment>
<keyword evidence="16" id="KW-0206">Cytoskeleton</keyword>
<dbReference type="FunFam" id="2.40.30.10:FF:000001">
    <property type="entry name" value="Elongation factor Tu"/>
    <property type="match status" value="1"/>
</dbReference>
<comment type="subunit">
    <text evidence="6">Dimer of alpha and beta chains. A typical microtubule is a hollow water-filled tube with an outer diameter of 25 nm and an inner diameter of 15 nM. Alpha-beta heterodimers associate head-to-tail to form protofilaments running lengthwise along the microtubule wall with the beta-tubulin subunit facing the microtubule plus end conferring a structural polarity. Microtubules usually have 13 protofilaments but different protofilament numbers can be found in some organisms and specialized cells.</text>
</comment>
<evidence type="ECO:0000256" key="3">
    <source>
        <dbReference type="ARBA" id="ARBA00007249"/>
    </source>
</evidence>
<dbReference type="Proteomes" id="UP000308267">
    <property type="component" value="Unassembled WGS sequence"/>
</dbReference>
<dbReference type="InterPro" id="IPR000217">
    <property type="entry name" value="Tubulin"/>
</dbReference>
<keyword evidence="11" id="KW-0251">Elongation factor</keyword>
<dbReference type="FunFam" id="3.40.50.300:FF:000576">
    <property type="entry name" value="Elongation factor Tu"/>
    <property type="match status" value="1"/>
</dbReference>
<dbReference type="Pfam" id="PF03144">
    <property type="entry name" value="GTP_EFTU_D2"/>
    <property type="match status" value="1"/>
</dbReference>
<dbReference type="NCBIfam" id="TIGR00485">
    <property type="entry name" value="EF-Tu"/>
    <property type="match status" value="1"/>
</dbReference>
<dbReference type="GO" id="GO:0005874">
    <property type="term" value="C:microtubule"/>
    <property type="evidence" value="ECO:0007669"/>
    <property type="project" value="UniProtKB-KW"/>
</dbReference>
<dbReference type="GO" id="GO:0003746">
    <property type="term" value="F:translation elongation factor activity"/>
    <property type="evidence" value="ECO:0007669"/>
    <property type="project" value="UniProtKB-KW"/>
</dbReference>
<dbReference type="InterPro" id="IPR037103">
    <property type="entry name" value="Tubulin/FtsZ-like_C"/>
</dbReference>
<comment type="function">
    <text evidence="17">Tubulin is the major constituent of microtubules, a cylinder consisting of laterally associated linear protofilaments composed of alpha- and beta-tubulin heterodimers. Microtubules grow by the addition of GTP-tubulin dimers to the microtubule end, where a stabilizing cap forms. Below the cap, tubulin dimers are in GDP-bound state, owing to GTPase activity of alpha-tubulin.</text>
</comment>
<dbReference type="FunFam" id="3.40.50.1440:FF:000007">
    <property type="entry name" value="Tubulin alpha chain"/>
    <property type="match status" value="1"/>
</dbReference>
<evidence type="ECO:0000256" key="9">
    <source>
        <dbReference type="ARBA" id="ARBA00022723"/>
    </source>
</evidence>
<dbReference type="SMART" id="SM00865">
    <property type="entry name" value="Tubulin_C"/>
    <property type="match status" value="1"/>
</dbReference>
<dbReference type="Gene3D" id="3.30.1330.20">
    <property type="entry name" value="Tubulin/FtsZ, C-terminal domain"/>
    <property type="match status" value="1"/>
</dbReference>
<evidence type="ECO:0000256" key="12">
    <source>
        <dbReference type="ARBA" id="ARBA00022801"/>
    </source>
</evidence>
<dbReference type="Pfam" id="PF00091">
    <property type="entry name" value="Tubulin"/>
    <property type="match status" value="1"/>
</dbReference>
<evidence type="ECO:0000256" key="10">
    <source>
        <dbReference type="ARBA" id="ARBA00022741"/>
    </source>
</evidence>
<dbReference type="Gene3D" id="2.40.30.10">
    <property type="entry name" value="Translation factors"/>
    <property type="match status" value="2"/>
</dbReference>
<keyword evidence="7" id="KW-0963">Cytoplasm</keyword>
<dbReference type="GO" id="GO:0007017">
    <property type="term" value="P:microtubule-based process"/>
    <property type="evidence" value="ECO:0007669"/>
    <property type="project" value="InterPro"/>
</dbReference>
<dbReference type="NCBIfam" id="NF009373">
    <property type="entry name" value="PRK12736.1"/>
    <property type="match status" value="1"/>
</dbReference>
<dbReference type="SUPFAM" id="SSF50465">
    <property type="entry name" value="EF-Tu/eEF-1alpha/eIF2-gamma C-terminal domain"/>
    <property type="match status" value="1"/>
</dbReference>
<comment type="subunit">
    <text evidence="5">Monomer.</text>
</comment>
<dbReference type="NCBIfam" id="NF009372">
    <property type="entry name" value="PRK12735.1"/>
    <property type="match status" value="1"/>
</dbReference>
<keyword evidence="15" id="KW-0342">GTP-binding</keyword>
<evidence type="ECO:0000313" key="21">
    <source>
        <dbReference type="EMBL" id="TGZ56067.1"/>
    </source>
</evidence>
<evidence type="ECO:0000256" key="4">
    <source>
        <dbReference type="ARBA" id="ARBA00009636"/>
    </source>
</evidence>
<evidence type="ECO:0000256" key="13">
    <source>
        <dbReference type="ARBA" id="ARBA00022842"/>
    </source>
</evidence>
<dbReference type="PRINTS" id="PR01162">
    <property type="entry name" value="ALPHATUBULIN"/>
</dbReference>
<dbReference type="InterPro" id="IPR009001">
    <property type="entry name" value="Transl_elong_EF1A/Init_IF2_C"/>
</dbReference>
<evidence type="ECO:0000256" key="8">
    <source>
        <dbReference type="ARBA" id="ARBA00022701"/>
    </source>
</evidence>
<evidence type="ECO:0000313" key="22">
    <source>
        <dbReference type="Proteomes" id="UP000308267"/>
    </source>
</evidence>
<keyword evidence="10" id="KW-0547">Nucleotide-binding</keyword>